<accession>A0ABR5HT36</accession>
<evidence type="ECO:0000256" key="1">
    <source>
        <dbReference type="ARBA" id="ARBA00022741"/>
    </source>
</evidence>
<evidence type="ECO:0000256" key="4">
    <source>
        <dbReference type="SAM" id="Phobius"/>
    </source>
</evidence>
<reference evidence="6 7" key="1">
    <citation type="submission" date="2015-06" db="EMBL/GenBank/DDBJ databases">
        <title>Draft genome sequence of Streptomyces leeuwenhoekii C58, which produces the novel lasso peptide, chaxapeptin.</title>
        <authorList>
            <person name="Yi Y."/>
            <person name="Hai D."/>
            <person name="Jaspars M."/>
            <person name="Sheng H."/>
            <person name="Rateb M.E."/>
            <person name="Bull A."/>
            <person name="Goodfellow M."/>
            <person name="Asenjo J.A."/>
            <person name="Ebel R."/>
        </authorList>
    </citation>
    <scope>NUCLEOTIDE SEQUENCE [LARGE SCALE GENOMIC DNA]</scope>
    <source>
        <strain evidence="6 7">C58</strain>
    </source>
</reference>
<keyword evidence="4" id="KW-1133">Transmembrane helix</keyword>
<feature type="transmembrane region" description="Helical" evidence="4">
    <location>
        <begin position="165"/>
        <end position="198"/>
    </location>
</feature>
<protein>
    <recommendedName>
        <fullName evidence="5">FtsK domain-containing protein</fullName>
    </recommendedName>
</protein>
<evidence type="ECO:0000313" key="6">
    <source>
        <dbReference type="EMBL" id="KMS71748.1"/>
    </source>
</evidence>
<name>A0ABR5HT36_STRLW</name>
<feature type="binding site" evidence="3">
    <location>
        <begin position="354"/>
        <end position="361"/>
    </location>
    <ligand>
        <name>ATP</name>
        <dbReference type="ChEBI" id="CHEBI:30616"/>
    </ligand>
</feature>
<keyword evidence="4" id="KW-0472">Membrane</keyword>
<keyword evidence="4" id="KW-0812">Transmembrane</keyword>
<dbReference type="PANTHER" id="PTHR22683">
    <property type="entry name" value="SPORULATION PROTEIN RELATED"/>
    <property type="match status" value="1"/>
</dbReference>
<sequence length="723" mass="78865">MSIETTPSSAPDPEWERITATYHSAPEAGAATTLVKDPGTAPVFDFEPRPRPAWMMSREQLKQWVVYARDNAIDWTVYQLTHSPYYLGWSMRGYRRLCLRWWEARHDDYRQQIATAKLMLRQAKELPRGEARAAAESKARAILEVRRAEFKVHKKRHWIRTGISGLVLIGGGAIAAAAGGLWVQILMALAVVLTGAWFGRPEEPVVQPAQAPTRTSHLGEDTMRRVLVEAGVVPERRAEEVRGVGIPHQDGPGIAFSVDLPSGIPASAAVTKKQQIASALAVHQDWLDLEVGDIESRLEVWVASSDPFAIVRRSPLLEHEGPINTFRDGVKVAFGKRGEPITLWIRDSSLIVGGATRRGKGMLLANILIGVAKDPWVNVRIFDGKGTAEHNAYARIMGTFTKRNAERLALATRAIVAEMDRRSDLLDEHGYEKIDDENYEECMRLLGGREVFIVDELATYTPKGTSPWADEITENLSQIAAVGAALGITLISLTQVPEVDVVRGRLRQNHTSRAAMNTESGTASNTILGDGMTGQGYDASKIPLTQPGRAWLSTPETGVIQVRSYLVKPDDKRRAADEAYEIRKAAGRLPGQWKDPIEEYLLAETGVSSAAGGEGGKGRIGAAAPKLPAPIALARAAFAAVGDPDRMTSTQMYQLVAAASNDWAPEEGADADQARDRFLKALREAAAEVAPAVDMKVKQWAGGRGYYLSTILALTGEAVAKCP</sequence>
<dbReference type="SUPFAM" id="SSF52540">
    <property type="entry name" value="P-loop containing nucleoside triphosphate hydrolases"/>
    <property type="match status" value="1"/>
</dbReference>
<organism evidence="6 7">
    <name type="scientific">Streptomyces leeuwenhoekii</name>
    <dbReference type="NCBI Taxonomy" id="1437453"/>
    <lineage>
        <taxon>Bacteria</taxon>
        <taxon>Bacillati</taxon>
        <taxon>Actinomycetota</taxon>
        <taxon>Actinomycetes</taxon>
        <taxon>Kitasatosporales</taxon>
        <taxon>Streptomycetaceae</taxon>
        <taxon>Streptomyces</taxon>
    </lineage>
</organism>
<dbReference type="InterPro" id="IPR027417">
    <property type="entry name" value="P-loop_NTPase"/>
</dbReference>
<dbReference type="PANTHER" id="PTHR22683:SF41">
    <property type="entry name" value="DNA TRANSLOCASE FTSK"/>
    <property type="match status" value="1"/>
</dbReference>
<evidence type="ECO:0000256" key="2">
    <source>
        <dbReference type="ARBA" id="ARBA00022840"/>
    </source>
</evidence>
<gene>
    <name evidence="6" type="ORF">ACH49_24265</name>
</gene>
<evidence type="ECO:0000256" key="3">
    <source>
        <dbReference type="PROSITE-ProRule" id="PRU00289"/>
    </source>
</evidence>
<dbReference type="Gene3D" id="3.40.50.300">
    <property type="entry name" value="P-loop containing nucleotide triphosphate hydrolases"/>
    <property type="match status" value="1"/>
</dbReference>
<dbReference type="InterPro" id="IPR050206">
    <property type="entry name" value="FtsK/SpoIIIE/SftA"/>
</dbReference>
<evidence type="ECO:0000313" key="7">
    <source>
        <dbReference type="Proteomes" id="UP000037274"/>
    </source>
</evidence>
<evidence type="ECO:0000259" key="5">
    <source>
        <dbReference type="PROSITE" id="PS50901"/>
    </source>
</evidence>
<dbReference type="RefSeq" id="WP_048573936.1">
    <property type="nucleotide sequence ID" value="NZ_LFEH01000117.1"/>
</dbReference>
<keyword evidence="1 3" id="KW-0547">Nucleotide-binding</keyword>
<proteinExistence type="predicted"/>
<dbReference type="InterPro" id="IPR002543">
    <property type="entry name" value="FtsK_dom"/>
</dbReference>
<dbReference type="PROSITE" id="PS50901">
    <property type="entry name" value="FTSK"/>
    <property type="match status" value="1"/>
</dbReference>
<dbReference type="Pfam" id="PF01580">
    <property type="entry name" value="FtsK_SpoIIIE"/>
    <property type="match status" value="1"/>
</dbReference>
<dbReference type="EMBL" id="LFEH01000117">
    <property type="protein sequence ID" value="KMS71748.1"/>
    <property type="molecule type" value="Genomic_DNA"/>
</dbReference>
<comment type="caution">
    <text evidence="6">The sequence shown here is derived from an EMBL/GenBank/DDBJ whole genome shotgun (WGS) entry which is preliminary data.</text>
</comment>
<feature type="domain" description="FtsK" evidence="5">
    <location>
        <begin position="338"/>
        <end position="525"/>
    </location>
</feature>
<keyword evidence="7" id="KW-1185">Reference proteome</keyword>
<keyword evidence="2 3" id="KW-0067">ATP-binding</keyword>
<dbReference type="Proteomes" id="UP000037274">
    <property type="component" value="Unassembled WGS sequence"/>
</dbReference>